<dbReference type="SUPFAM" id="SSF57277">
    <property type="entry name" value="Granulin repeat"/>
    <property type="match status" value="1"/>
</dbReference>
<reference evidence="1" key="1">
    <citation type="submission" date="2021-02" db="EMBL/GenBank/DDBJ databases">
        <authorList>
            <person name="Nowell W R."/>
        </authorList>
    </citation>
    <scope>NUCLEOTIDE SEQUENCE</scope>
</reference>
<evidence type="ECO:0000313" key="1">
    <source>
        <dbReference type="EMBL" id="CAF4702283.1"/>
    </source>
</evidence>
<dbReference type="EMBL" id="CAJOBH010119197">
    <property type="protein sequence ID" value="CAF4702283.1"/>
    <property type="molecule type" value="Genomic_DNA"/>
</dbReference>
<evidence type="ECO:0000313" key="2">
    <source>
        <dbReference type="Proteomes" id="UP000681967"/>
    </source>
</evidence>
<dbReference type="AlphaFoldDB" id="A0A8S3ACN3"/>
<protein>
    <submittedName>
        <fullName evidence="1">Uncharacterized protein</fullName>
    </submittedName>
</protein>
<dbReference type="Proteomes" id="UP000681967">
    <property type="component" value="Unassembled WGS sequence"/>
</dbReference>
<accession>A0A8S3ACN3</accession>
<dbReference type="Gene3D" id="2.10.25.160">
    <property type="entry name" value="Granulin"/>
    <property type="match status" value="1"/>
</dbReference>
<name>A0A8S3ACN3_9BILA</name>
<feature type="non-terminal residue" evidence="1">
    <location>
        <position position="1"/>
    </location>
</feature>
<comment type="caution">
    <text evidence="1">The sequence shown here is derived from an EMBL/GenBank/DDBJ whole genome shotgun (WGS) entry which is preliminary data.</text>
</comment>
<gene>
    <name evidence="1" type="ORF">BYL167_LOCUS44144</name>
</gene>
<sequence length="65" mass="7424">LKYSFDYFSNPIKSILCPDEQSYCPDNETCCQLSSGQYGYFPIRSHASQSKRISVTDRIIRPGLV</sequence>
<organism evidence="1 2">
    <name type="scientific">Rotaria magnacalcarata</name>
    <dbReference type="NCBI Taxonomy" id="392030"/>
    <lineage>
        <taxon>Eukaryota</taxon>
        <taxon>Metazoa</taxon>
        <taxon>Spiralia</taxon>
        <taxon>Gnathifera</taxon>
        <taxon>Rotifera</taxon>
        <taxon>Eurotatoria</taxon>
        <taxon>Bdelloidea</taxon>
        <taxon>Philodinida</taxon>
        <taxon>Philodinidae</taxon>
        <taxon>Rotaria</taxon>
    </lineage>
</organism>
<dbReference type="InterPro" id="IPR037277">
    <property type="entry name" value="Granulin_sf"/>
</dbReference>
<proteinExistence type="predicted"/>